<accession>A0AA91T036</accession>
<feature type="transmembrane region" description="Helical" evidence="10">
    <location>
        <begin position="877"/>
        <end position="904"/>
    </location>
</feature>
<evidence type="ECO:0000256" key="10">
    <source>
        <dbReference type="SAM" id="Phobius"/>
    </source>
</evidence>
<feature type="domain" description="ABC transporter" evidence="11">
    <location>
        <begin position="1159"/>
        <end position="1403"/>
    </location>
</feature>
<feature type="transmembrane region" description="Helical" evidence="10">
    <location>
        <begin position="303"/>
        <end position="325"/>
    </location>
</feature>
<feature type="transmembrane region" description="Helical" evidence="10">
    <location>
        <begin position="981"/>
        <end position="998"/>
    </location>
</feature>
<proteinExistence type="inferred from homology"/>
<dbReference type="EMBL" id="LYUB02000018">
    <property type="protein sequence ID" value="OVF06724.1"/>
    <property type="molecule type" value="Genomic_DNA"/>
</dbReference>
<evidence type="ECO:0000256" key="7">
    <source>
        <dbReference type="ARBA" id="ARBA00022989"/>
    </source>
</evidence>
<feature type="transmembrane region" description="Helical" evidence="10">
    <location>
        <begin position="385"/>
        <end position="407"/>
    </location>
</feature>
<dbReference type="FunFam" id="1.20.1560.10:FF:000010">
    <property type="entry name" value="Multidrug resistance-associated ABC transporter"/>
    <property type="match status" value="1"/>
</dbReference>
<dbReference type="PROSITE" id="PS00211">
    <property type="entry name" value="ABC_TRANSPORTER_1"/>
    <property type="match status" value="2"/>
</dbReference>
<dbReference type="GO" id="GO:0008559">
    <property type="term" value="F:ABC-type xenobiotic transporter activity"/>
    <property type="evidence" value="ECO:0007669"/>
    <property type="project" value="TreeGrafter"/>
</dbReference>
<feature type="transmembrane region" description="Helical" evidence="10">
    <location>
        <begin position="419"/>
        <end position="442"/>
    </location>
</feature>
<dbReference type="GO" id="GO:0005524">
    <property type="term" value="F:ATP binding"/>
    <property type="evidence" value="ECO:0007669"/>
    <property type="project" value="UniProtKB-KW"/>
</dbReference>
<dbReference type="Pfam" id="PF00664">
    <property type="entry name" value="ABC_membrane"/>
    <property type="match status" value="2"/>
</dbReference>
<feature type="compositionally biased region" description="Basic and acidic residues" evidence="9">
    <location>
        <begin position="507"/>
        <end position="519"/>
    </location>
</feature>
<keyword evidence="4 10" id="KW-0812">Transmembrane</keyword>
<evidence type="ECO:0000256" key="1">
    <source>
        <dbReference type="ARBA" id="ARBA00004141"/>
    </source>
</evidence>
<comment type="similarity">
    <text evidence="2">Belongs to the ABC transporter superfamily. ABCC family. Conjugate transporter (TC 3.A.1.208) subfamily.</text>
</comment>
<feature type="transmembrane region" description="Helical" evidence="10">
    <location>
        <begin position="1064"/>
        <end position="1086"/>
    </location>
</feature>
<dbReference type="GO" id="GO:0005886">
    <property type="term" value="C:plasma membrane"/>
    <property type="evidence" value="ECO:0007669"/>
    <property type="project" value="TreeGrafter"/>
</dbReference>
<name>A0AA91T036_CLALS</name>
<feature type="domain" description="ABC transmembrane type-1" evidence="12">
    <location>
        <begin position="159"/>
        <end position="445"/>
    </location>
</feature>
<dbReference type="CDD" id="cd03244">
    <property type="entry name" value="ABCC_MRP_domain2"/>
    <property type="match status" value="1"/>
</dbReference>
<evidence type="ECO:0000256" key="3">
    <source>
        <dbReference type="ARBA" id="ARBA00022448"/>
    </source>
</evidence>
<dbReference type="InterPro" id="IPR036640">
    <property type="entry name" value="ABC1_TM_sf"/>
</dbReference>
<dbReference type="GO" id="GO:0016887">
    <property type="term" value="F:ATP hydrolysis activity"/>
    <property type="evidence" value="ECO:0007669"/>
    <property type="project" value="InterPro"/>
</dbReference>
<dbReference type="InterPro" id="IPR050173">
    <property type="entry name" value="ABC_transporter_C-like"/>
</dbReference>
<evidence type="ECO:0000256" key="4">
    <source>
        <dbReference type="ARBA" id="ARBA00022692"/>
    </source>
</evidence>
<dbReference type="CDD" id="cd18606">
    <property type="entry name" value="ABC_6TM_YOR1_D2_like"/>
    <property type="match status" value="1"/>
</dbReference>
<dbReference type="SMART" id="SM00382">
    <property type="entry name" value="AAA"/>
    <property type="match status" value="2"/>
</dbReference>
<dbReference type="KEGG" id="clus:A9F13_18g00330"/>
<keyword evidence="3" id="KW-0813">Transport</keyword>
<evidence type="ECO:0000259" key="12">
    <source>
        <dbReference type="PROSITE" id="PS50929"/>
    </source>
</evidence>
<keyword evidence="6 13" id="KW-0067">ATP-binding</keyword>
<dbReference type="SUPFAM" id="SSF90123">
    <property type="entry name" value="ABC transporter transmembrane region"/>
    <property type="match status" value="2"/>
</dbReference>
<dbReference type="CDD" id="cd18597">
    <property type="entry name" value="ABC_6TM_YOR1_D1_like"/>
    <property type="match status" value="1"/>
</dbReference>
<keyword evidence="7 10" id="KW-1133">Transmembrane helix</keyword>
<dbReference type="PANTHER" id="PTHR24223:SF456">
    <property type="entry name" value="MULTIDRUG RESISTANCE-ASSOCIATED PROTEIN LETHAL(2)03659"/>
    <property type="match status" value="1"/>
</dbReference>
<dbReference type="InterPro" id="IPR017871">
    <property type="entry name" value="ABC_transporter-like_CS"/>
</dbReference>
<comment type="subcellular location">
    <subcellularLocation>
        <location evidence="1">Membrane</location>
        <topology evidence="1">Multi-pass membrane protein</topology>
    </subcellularLocation>
</comment>
<comment type="caution">
    <text evidence="13">The sequence shown here is derived from an EMBL/GenBank/DDBJ whole genome shotgun (WGS) entry which is preliminary data.</text>
</comment>
<keyword evidence="5" id="KW-0547">Nucleotide-binding</keyword>
<dbReference type="PROSITE" id="PS50929">
    <property type="entry name" value="ABC_TM1F"/>
    <property type="match status" value="2"/>
</dbReference>
<feature type="transmembrane region" description="Helical" evidence="10">
    <location>
        <begin position="1092"/>
        <end position="1114"/>
    </location>
</feature>
<feature type="transmembrane region" description="Helical" evidence="10">
    <location>
        <begin position="273"/>
        <end position="297"/>
    </location>
</feature>
<reference evidence="13 14" key="1">
    <citation type="submission" date="2017-04" db="EMBL/GenBank/DDBJ databases">
        <title>Draft genome of the yeast Clavispora lusitaniae type strain CBS 6936.</title>
        <authorList>
            <person name="Durrens P."/>
            <person name="Klopp C."/>
            <person name="Biteau N."/>
            <person name="Fitton-Ouhabi V."/>
            <person name="Dementhon K."/>
            <person name="Accoceberry I."/>
            <person name="Sherman D.J."/>
            <person name="Noel T."/>
        </authorList>
    </citation>
    <scope>NUCLEOTIDE SEQUENCE [LARGE SCALE GENOMIC DNA]</scope>
    <source>
        <strain evidence="13 14">CBS 6936</strain>
    </source>
</reference>
<protein>
    <submittedName>
        <fullName evidence="13">ATP-binding cassette transporter</fullName>
    </submittedName>
</protein>
<dbReference type="Gene3D" id="3.40.50.300">
    <property type="entry name" value="P-loop containing nucleotide triphosphate hydrolases"/>
    <property type="match status" value="2"/>
</dbReference>
<dbReference type="FunFam" id="3.40.50.300:FF:001750">
    <property type="entry name" value="ATP-binding cassette transporter"/>
    <property type="match status" value="1"/>
</dbReference>
<dbReference type="InterPro" id="IPR003439">
    <property type="entry name" value="ABC_transporter-like_ATP-bd"/>
</dbReference>
<dbReference type="InterPro" id="IPR011527">
    <property type="entry name" value="ABC1_TM_dom"/>
</dbReference>
<evidence type="ECO:0000256" key="8">
    <source>
        <dbReference type="ARBA" id="ARBA00023136"/>
    </source>
</evidence>
<gene>
    <name evidence="13" type="ORF">A9F13_18g00330</name>
</gene>
<feature type="domain" description="ABC transmembrane type-1" evidence="12">
    <location>
        <begin position="842"/>
        <end position="1119"/>
    </location>
</feature>
<feature type="transmembrane region" description="Helical" evidence="10">
    <location>
        <begin position="956"/>
        <end position="975"/>
    </location>
</feature>
<dbReference type="PROSITE" id="PS50893">
    <property type="entry name" value="ABC_TRANSPORTER_2"/>
    <property type="match status" value="2"/>
</dbReference>
<feature type="compositionally biased region" description="Low complexity" evidence="9">
    <location>
        <begin position="111"/>
        <end position="126"/>
    </location>
</feature>
<evidence type="ECO:0000259" key="11">
    <source>
        <dbReference type="PROSITE" id="PS50893"/>
    </source>
</evidence>
<dbReference type="InterPro" id="IPR003593">
    <property type="entry name" value="AAA+_ATPase"/>
</dbReference>
<keyword evidence="8 10" id="KW-0472">Membrane</keyword>
<feature type="region of interest" description="Disordered" evidence="9">
    <location>
        <begin position="106"/>
        <end position="126"/>
    </location>
</feature>
<feature type="compositionally biased region" description="Basic and acidic residues" evidence="9">
    <location>
        <begin position="527"/>
        <end position="542"/>
    </location>
</feature>
<evidence type="ECO:0000256" key="6">
    <source>
        <dbReference type="ARBA" id="ARBA00022840"/>
    </source>
</evidence>
<dbReference type="FunFam" id="3.40.50.300:FF:000565">
    <property type="entry name" value="ABC bile acid transporter"/>
    <property type="match status" value="1"/>
</dbReference>
<dbReference type="PANTHER" id="PTHR24223">
    <property type="entry name" value="ATP-BINDING CASSETTE SUB-FAMILY C"/>
    <property type="match status" value="1"/>
</dbReference>
<organism evidence="13 14">
    <name type="scientific">Clavispora lusitaniae</name>
    <name type="common">Candida lusitaniae</name>
    <dbReference type="NCBI Taxonomy" id="36911"/>
    <lineage>
        <taxon>Eukaryota</taxon>
        <taxon>Fungi</taxon>
        <taxon>Dikarya</taxon>
        <taxon>Ascomycota</taxon>
        <taxon>Saccharomycotina</taxon>
        <taxon>Pichiomycetes</taxon>
        <taxon>Metschnikowiaceae</taxon>
        <taxon>Clavispora</taxon>
    </lineage>
</organism>
<evidence type="ECO:0000313" key="14">
    <source>
        <dbReference type="Proteomes" id="UP000195602"/>
    </source>
</evidence>
<dbReference type="Proteomes" id="UP000195602">
    <property type="component" value="Unassembled WGS sequence"/>
</dbReference>
<feature type="transmembrane region" description="Helical" evidence="10">
    <location>
        <begin position="838"/>
        <end position="857"/>
    </location>
</feature>
<evidence type="ECO:0000256" key="5">
    <source>
        <dbReference type="ARBA" id="ARBA00022741"/>
    </source>
</evidence>
<evidence type="ECO:0000256" key="2">
    <source>
        <dbReference type="ARBA" id="ARBA00009726"/>
    </source>
</evidence>
<dbReference type="Gene3D" id="1.20.1560.10">
    <property type="entry name" value="ABC transporter type 1, transmembrane domain"/>
    <property type="match status" value="2"/>
</dbReference>
<sequence length="1413" mass="158364">MDHESAAFSSRAPPLRQNRLLSPLFSKKVPPVPQNHERHTYPLYGNPISWFFFTWLWPVMITGYKRTLEPNDLYKLNDKIKADALAARFEAIFARRLAEDKRRHLEQAQDSSKISNSSKNSSNSPDLADLDDLADLADYVPSDTLCLWSLFETFKWQYLTACFLCALAQVGWTCNPLLSKKLIAYVQRKALGIESDTGKGVGYALGVSLVVFCSDILFNQMYYLSSLTGAESKAIFTKVMLDKSFRLNARSRRVYPVSKITSIMSTDVSRIDLGLATAPMIIVAPVPLAISIGILIHNLKAPALLGIGIMILFLGFAGFLGSLLFKYRKLATTQTDARVSYMKEVLNNLKMIKFYSWEKPYMAMIKAVREKEMTFLLKMQVTRSIIISVAVSLSLVASFASFMLLYGTASASKRNPASIFSSVALFNILASVFINLPLAIAGATDAYIGMRRVGQYLASDEHVEDEKRVTSETDRQLMEEKNLAITVSNANFEWEIFDIPDEEKIKEEKKKQKDKEKNDKKNKKKKLSSDESSHEAVTKSEKPTSAATFKLRNIDLTIMKGEFVVVTGSIGSGKSSLLLALEGSMKRNSGQVKTNGSLLMCGAPWIQSSTIRENVIFNNPYNKSWYEQVIDVCCMDSDLEILPAGDQTEIGERGITLSGGQKARLSLARAVYARSDIILLDDVLSAVDAKVGKRIVDECILGVLRKKTVVLATHQLSLIESADKIVFLNGDGTVDVGTSESLRRSNEAFQKLLSHSTTEKYAEEESSISSQTDESIKKVVVEAQISRLTSVSSTNEKTDLQKQNEGKLIMEEEKSVNAINADVYVRYIFAGIPGVKGAMIFAAVIIFSILSVFFNLFTSTWLSFWVEYKWRNRSDGFYIGFYAAFTVLALVTLTFGFSGVIYVMNLSSRTLNIRAAERILYVPMSYMNVTPMGRIINRFTKDTDVLDNEMGDRMGMIIYFASIIGGVLILCIIYLPWFAIAVPFLIVVFFGFANFYQASGREIKRLEAVQRSLVYNNFNETLTGLDTIRGYDKTDVFLSKNIRLIDKMNEAYFITVANQRWLDVAVSFLATIFAIIISFLCVFRVFKINASSVGLLLSNTLQISGIITTLVVVYTRVEQDMNSAERIIEYVDDLPQEAPYTISETTPNPSWPQQGQIDFNHVNLAYRPGLPMVLKDFTVHIDPNEKIGICGRTGAGKSSIMVALYRMVELTSGNITIDGIDIRTLGLNNLRSKLSIIPQDPVLFQGTIRKNLDPFGSATDEQLWETLRRARIIKSEELNEVKSQSDPNKMHKFHLDRDVDVDGENFSLGEKQLIAFARALVRGSKILILDEATSSVDYATDKILQEAIVEEFSDCTILCIAHRLKTILNYDRVMVMDQGQVVEFDKPINLFKKQGTFFQMCEKAGINEKEFGH</sequence>
<evidence type="ECO:0000256" key="9">
    <source>
        <dbReference type="SAM" id="MobiDB-lite"/>
    </source>
</evidence>
<dbReference type="CDD" id="cd03250">
    <property type="entry name" value="ABCC_MRP_domain1"/>
    <property type="match status" value="1"/>
</dbReference>
<dbReference type="Pfam" id="PF00005">
    <property type="entry name" value="ABC_tran"/>
    <property type="match status" value="2"/>
</dbReference>
<dbReference type="InterPro" id="IPR027417">
    <property type="entry name" value="P-loop_NTPase"/>
</dbReference>
<feature type="domain" description="ABC transporter" evidence="11">
    <location>
        <begin position="532"/>
        <end position="755"/>
    </location>
</feature>
<feature type="region of interest" description="Disordered" evidence="9">
    <location>
        <begin position="507"/>
        <end position="542"/>
    </location>
</feature>
<dbReference type="SUPFAM" id="SSF52540">
    <property type="entry name" value="P-loop containing nucleoside triphosphate hydrolases"/>
    <property type="match status" value="2"/>
</dbReference>
<evidence type="ECO:0000313" key="13">
    <source>
        <dbReference type="EMBL" id="OVF06724.1"/>
    </source>
</evidence>